<reference evidence="2 3" key="1">
    <citation type="submission" date="2014-12" db="EMBL/GenBank/DDBJ databases">
        <title>Draft genome sequence of Paenibacillus kamchatkensis strain B-2647.</title>
        <authorList>
            <person name="Karlyshev A.V."/>
            <person name="Kudryashova E.B."/>
        </authorList>
    </citation>
    <scope>NUCLEOTIDE SEQUENCE [LARGE SCALE GENOMIC DNA]</scope>
    <source>
        <strain evidence="2 3">VKM B-2647</strain>
    </source>
</reference>
<sequence length="73" mass="8482">MRWEFFWTVTIAAALIARYEWPKLKQKPKKDKAVFVSLLLAGWLLSMLDLPHTPGPSTFLKIIFKPLRGLVEQ</sequence>
<name>A0ABR5AD86_9BACL</name>
<keyword evidence="1" id="KW-0812">Transmembrane</keyword>
<keyword evidence="1" id="KW-1133">Transmembrane helix</keyword>
<keyword evidence="3" id="KW-1185">Reference proteome</keyword>
<evidence type="ECO:0000256" key="1">
    <source>
        <dbReference type="SAM" id="Phobius"/>
    </source>
</evidence>
<evidence type="ECO:0000313" key="3">
    <source>
        <dbReference type="Proteomes" id="UP000031967"/>
    </source>
</evidence>
<keyword evidence="1" id="KW-0472">Membrane</keyword>
<organism evidence="2 3">
    <name type="scientific">Gordoniibacillus kamchatkensis</name>
    <dbReference type="NCBI Taxonomy" id="1590651"/>
    <lineage>
        <taxon>Bacteria</taxon>
        <taxon>Bacillati</taxon>
        <taxon>Bacillota</taxon>
        <taxon>Bacilli</taxon>
        <taxon>Bacillales</taxon>
        <taxon>Paenibacillaceae</taxon>
        <taxon>Gordoniibacillus</taxon>
    </lineage>
</organism>
<protein>
    <recommendedName>
        <fullName evidence="4">Holin</fullName>
    </recommendedName>
</protein>
<accession>A0ABR5AD86</accession>
<gene>
    <name evidence="2" type="ORF">SD70_22545</name>
</gene>
<dbReference type="RefSeq" id="WP_041049914.1">
    <property type="nucleotide sequence ID" value="NZ_JXAK01000045.1"/>
</dbReference>
<evidence type="ECO:0000313" key="2">
    <source>
        <dbReference type="EMBL" id="KIL39015.1"/>
    </source>
</evidence>
<dbReference type="Proteomes" id="UP000031967">
    <property type="component" value="Unassembled WGS sequence"/>
</dbReference>
<evidence type="ECO:0008006" key="4">
    <source>
        <dbReference type="Google" id="ProtNLM"/>
    </source>
</evidence>
<comment type="caution">
    <text evidence="2">The sequence shown here is derived from an EMBL/GenBank/DDBJ whole genome shotgun (WGS) entry which is preliminary data.</text>
</comment>
<feature type="transmembrane region" description="Helical" evidence="1">
    <location>
        <begin position="33"/>
        <end position="50"/>
    </location>
</feature>
<proteinExistence type="predicted"/>
<dbReference type="EMBL" id="JXAK01000045">
    <property type="protein sequence ID" value="KIL39015.1"/>
    <property type="molecule type" value="Genomic_DNA"/>
</dbReference>